<protein>
    <submittedName>
        <fullName evidence="2">DUF1707 domain-containing protein</fullName>
    </submittedName>
</protein>
<dbReference type="InterPro" id="IPR012551">
    <property type="entry name" value="DUF1707_SHOCT-like"/>
</dbReference>
<dbReference type="PANTHER" id="PTHR40763:SF5">
    <property type="entry name" value="MEMBRANE PROTEIN"/>
    <property type="match status" value="1"/>
</dbReference>
<accession>A0A4Q9KJG4</accession>
<dbReference type="AlphaFoldDB" id="A0A4Q9KJG4"/>
<evidence type="ECO:0000313" key="3">
    <source>
        <dbReference type="Proteomes" id="UP000291933"/>
    </source>
</evidence>
<dbReference type="EMBL" id="SDMR01000012">
    <property type="protein sequence ID" value="TBT94576.1"/>
    <property type="molecule type" value="Genomic_DNA"/>
</dbReference>
<keyword evidence="3" id="KW-1185">Reference proteome</keyword>
<dbReference type="RefSeq" id="WP_131172474.1">
    <property type="nucleotide sequence ID" value="NZ_FXTL01000012.1"/>
</dbReference>
<comment type="caution">
    <text evidence="2">The sequence shown here is derived from an EMBL/GenBank/DDBJ whole genome shotgun (WGS) entry which is preliminary data.</text>
</comment>
<sequence>MTSGIDTPFVRVGDAERQAAIAALTKAAADGRLTASELSDRTPRAQSARTRGELAVVLADVLPQLALAELVAGTPVRQGRGPGFSWEDPLVLTARWEDEKRLGVWDVPPFLEAHPVAANVKLNFTESTPVSLVIDIVMNGRAGNLVLVVPDGWGVDSSRVTKGMGSIKNGVAERATPGFPQLMVRGDNRLGNLVARYPGRFDLWQQRRALSKRSRRAAIGAS</sequence>
<dbReference type="PANTHER" id="PTHR40763">
    <property type="entry name" value="MEMBRANE PROTEIN-RELATED"/>
    <property type="match status" value="1"/>
</dbReference>
<evidence type="ECO:0000259" key="1">
    <source>
        <dbReference type="Pfam" id="PF08044"/>
    </source>
</evidence>
<gene>
    <name evidence="2" type="ORF">ET996_10315</name>
</gene>
<dbReference type="OrthoDB" id="4772576at2"/>
<dbReference type="Pfam" id="PF08044">
    <property type="entry name" value="DUF1707"/>
    <property type="match status" value="1"/>
</dbReference>
<reference evidence="2 3" key="1">
    <citation type="submission" date="2019-01" db="EMBL/GenBank/DDBJ databases">
        <title>Lactibacter flavus gen. nov., sp. nov., a novel bacterium of the family Propionibacteriaceae isolated from raw milk and dairy products.</title>
        <authorList>
            <person name="Huptas C."/>
            <person name="Wenning M."/>
            <person name="Breitenwieser F."/>
            <person name="Doll E."/>
            <person name="Von Neubeck M."/>
            <person name="Busse H.-J."/>
            <person name="Scherer S."/>
        </authorList>
    </citation>
    <scope>NUCLEOTIDE SEQUENCE [LARGE SCALE GENOMIC DNA]</scope>
    <source>
        <strain evidence="2 3">DSM 22130</strain>
    </source>
</reference>
<feature type="domain" description="DUF1707" evidence="1">
    <location>
        <begin position="10"/>
        <end position="60"/>
    </location>
</feature>
<dbReference type="Proteomes" id="UP000291933">
    <property type="component" value="Unassembled WGS sequence"/>
</dbReference>
<proteinExistence type="predicted"/>
<evidence type="ECO:0000313" key="2">
    <source>
        <dbReference type="EMBL" id="TBT94576.1"/>
    </source>
</evidence>
<name>A0A4Q9KJG4_PROTD</name>
<organism evidence="2 3">
    <name type="scientific">Propioniciclava tarda</name>
    <dbReference type="NCBI Taxonomy" id="433330"/>
    <lineage>
        <taxon>Bacteria</taxon>
        <taxon>Bacillati</taxon>
        <taxon>Actinomycetota</taxon>
        <taxon>Actinomycetes</taxon>
        <taxon>Propionibacteriales</taxon>
        <taxon>Propionibacteriaceae</taxon>
        <taxon>Propioniciclava</taxon>
    </lineage>
</organism>